<sequence>MTSLLLNIGSVDPQLLPNYIEQWTSAVIRDYKVNHENHVANSQDMIARAETYLGDIARACWESFKQTFPEQIKTNLIDPGPNIHNFCSLIQRIFTAQSVNDGNTIRQKIYMGNLERLSISYFGKIKEFTQDYLMYASIAGGFTDRSLGEKLFLKLPDETVSTDSEIYSIVSWSDYTSGEEEPNKDYKILNEFTKNEYTNLYPIDDKYNQYGEILDDLGYSLMFKIELSDCEHEIQFHIGPDHKECYFCKRYPHKTLRAHCSLCYKNFCKTCVQTILKIEFPDPKKENDSGIKL</sequence>
<protein>
    <submittedName>
        <fullName evidence="1 2">Uncharacterized protein</fullName>
    </submittedName>
</protein>
<gene>
    <name evidence="1" type="ORF">GLYMA_U001800</name>
</gene>
<dbReference type="InParanoid" id="A0A0R0E2X8"/>
<dbReference type="Proteomes" id="UP000008827">
    <property type="component" value="Unassembled WGS sequence"/>
</dbReference>
<reference evidence="1" key="3">
    <citation type="submission" date="2018-07" db="EMBL/GenBank/DDBJ databases">
        <title>WGS assembly of Glycine max.</title>
        <authorList>
            <person name="Schmutz J."/>
            <person name="Cannon S."/>
            <person name="Schlueter J."/>
            <person name="Ma J."/>
            <person name="Mitros T."/>
            <person name="Nelson W."/>
            <person name="Hyten D."/>
            <person name="Song Q."/>
            <person name="Thelen J."/>
            <person name="Cheng J."/>
            <person name="Xu D."/>
            <person name="Hellsten U."/>
            <person name="May G."/>
            <person name="Yu Y."/>
            <person name="Sakurai T."/>
            <person name="Umezawa T."/>
            <person name="Bhattacharyya M."/>
            <person name="Sandhu D."/>
            <person name="Valliyodan B."/>
            <person name="Lindquist E."/>
            <person name="Peto M."/>
            <person name="Grant D."/>
            <person name="Shu S."/>
            <person name="Goodstein D."/>
            <person name="Barry K."/>
            <person name="Futrell-Griggs M."/>
            <person name="Abernathy B."/>
            <person name="Du J."/>
            <person name="Tian Z."/>
            <person name="Zhu L."/>
            <person name="Gill N."/>
            <person name="Joshi T."/>
            <person name="Libault M."/>
            <person name="Sethuraman A."/>
            <person name="Zhang X."/>
            <person name="Shinozaki K."/>
            <person name="Nguyen H."/>
            <person name="Wing R."/>
            <person name="Cregan P."/>
            <person name="Specht J."/>
            <person name="Grimwood J."/>
            <person name="Rokhsar D."/>
            <person name="Stacey G."/>
            <person name="Shoemaker R."/>
            <person name="Jackson S."/>
        </authorList>
    </citation>
    <scope>NUCLEOTIDE SEQUENCE</scope>
    <source>
        <tissue evidence="1">Callus</tissue>
    </source>
</reference>
<dbReference type="Pfam" id="PF22909">
    <property type="entry name" value="Caulimovir_coat_dom"/>
    <property type="match status" value="1"/>
</dbReference>
<dbReference type="EMBL" id="KZ847206">
    <property type="protein sequence ID" value="KRG88585.1"/>
    <property type="molecule type" value="Genomic_DNA"/>
</dbReference>
<dbReference type="AlphaFoldDB" id="A0A0R0E2X8"/>
<dbReference type="EnsemblPlants" id="KRG88585">
    <property type="protein sequence ID" value="KRG88585"/>
    <property type="gene ID" value="GLYMA_U001800"/>
</dbReference>
<evidence type="ECO:0000313" key="3">
    <source>
        <dbReference type="Proteomes" id="UP000008827"/>
    </source>
</evidence>
<evidence type="ECO:0000313" key="1">
    <source>
        <dbReference type="EMBL" id="KRG88585.1"/>
    </source>
</evidence>
<organism evidence="2">
    <name type="scientific">Glycine max</name>
    <name type="common">Soybean</name>
    <name type="synonym">Glycine hispida</name>
    <dbReference type="NCBI Taxonomy" id="3847"/>
    <lineage>
        <taxon>Eukaryota</taxon>
        <taxon>Viridiplantae</taxon>
        <taxon>Streptophyta</taxon>
        <taxon>Embryophyta</taxon>
        <taxon>Tracheophyta</taxon>
        <taxon>Spermatophyta</taxon>
        <taxon>Magnoliopsida</taxon>
        <taxon>eudicotyledons</taxon>
        <taxon>Gunneridae</taxon>
        <taxon>Pentapetalae</taxon>
        <taxon>rosids</taxon>
        <taxon>fabids</taxon>
        <taxon>Fabales</taxon>
        <taxon>Fabaceae</taxon>
        <taxon>Papilionoideae</taxon>
        <taxon>50 kb inversion clade</taxon>
        <taxon>NPAAA clade</taxon>
        <taxon>indigoferoid/millettioid clade</taxon>
        <taxon>Phaseoleae</taxon>
        <taxon>Glycine</taxon>
        <taxon>Glycine subgen. Soja</taxon>
    </lineage>
</organism>
<reference evidence="1" key="1">
    <citation type="journal article" date="2010" name="Nature">
        <title>Genome sequence of the palaeopolyploid soybean.</title>
        <authorList>
            <person name="Schmutz J."/>
            <person name="Cannon S.B."/>
            <person name="Schlueter J."/>
            <person name="Ma J."/>
            <person name="Mitros T."/>
            <person name="Nelson W."/>
            <person name="Hyten D.L."/>
            <person name="Song Q."/>
            <person name="Thelen J.J."/>
            <person name="Cheng J."/>
            <person name="Xu D."/>
            <person name="Hellsten U."/>
            <person name="May G.D."/>
            <person name="Yu Y."/>
            <person name="Sakurai T."/>
            <person name="Umezawa T."/>
            <person name="Bhattacharyya M.K."/>
            <person name="Sandhu D."/>
            <person name="Valliyodan B."/>
            <person name="Lindquist E."/>
            <person name="Peto M."/>
            <person name="Grant D."/>
            <person name="Shu S."/>
            <person name="Goodstein D."/>
            <person name="Barry K."/>
            <person name="Futrell-Griggs M."/>
            <person name="Abernathy B."/>
            <person name="Du J."/>
            <person name="Tian Z."/>
            <person name="Zhu L."/>
            <person name="Gill N."/>
            <person name="Joshi T."/>
            <person name="Libault M."/>
            <person name="Sethuraman A."/>
            <person name="Zhang X.-C."/>
            <person name="Shinozaki K."/>
            <person name="Nguyen H.T."/>
            <person name="Wing R.A."/>
            <person name="Cregan P."/>
            <person name="Specht J."/>
            <person name="Grimwood J."/>
            <person name="Rokhsar D."/>
            <person name="Stacey G."/>
            <person name="Shoemaker R.C."/>
            <person name="Jackson S.A."/>
        </authorList>
    </citation>
    <scope>NUCLEOTIDE SEQUENCE</scope>
    <source>
        <tissue evidence="1">Callus</tissue>
    </source>
</reference>
<dbReference type="Gramene" id="KRG88585">
    <property type="protein sequence ID" value="KRG88585"/>
    <property type="gene ID" value="GLYMA_U001800"/>
</dbReference>
<keyword evidence="3" id="KW-1185">Reference proteome</keyword>
<proteinExistence type="predicted"/>
<evidence type="ECO:0000313" key="2">
    <source>
        <dbReference type="EnsemblPlants" id="KRG88585"/>
    </source>
</evidence>
<reference evidence="2" key="2">
    <citation type="submission" date="2018-02" db="UniProtKB">
        <authorList>
            <consortium name="EnsemblPlants"/>
        </authorList>
    </citation>
    <scope>IDENTIFICATION</scope>
    <source>
        <strain evidence="2">Williams 82</strain>
    </source>
</reference>
<name>A0A0R0E2X8_SOYBN</name>
<accession>A0A0R0E2X8</accession>